<keyword evidence="3" id="KW-0285">Flavoprotein</keyword>
<keyword evidence="11" id="KW-1185">Reference proteome</keyword>
<evidence type="ECO:0000259" key="8">
    <source>
        <dbReference type="Pfam" id="PF07992"/>
    </source>
</evidence>
<evidence type="ECO:0000256" key="4">
    <source>
        <dbReference type="ARBA" id="ARBA00022827"/>
    </source>
</evidence>
<dbReference type="GO" id="GO:0006103">
    <property type="term" value="P:2-oxoglutarate metabolic process"/>
    <property type="evidence" value="ECO:0007669"/>
    <property type="project" value="TreeGrafter"/>
</dbReference>
<evidence type="ECO:0000259" key="7">
    <source>
        <dbReference type="Pfam" id="PF02852"/>
    </source>
</evidence>
<comment type="cofactor">
    <cofactor evidence="1">
        <name>FAD</name>
        <dbReference type="ChEBI" id="CHEBI:57692"/>
    </cofactor>
</comment>
<evidence type="ECO:0000256" key="1">
    <source>
        <dbReference type="ARBA" id="ARBA00001974"/>
    </source>
</evidence>
<reference evidence="9" key="1">
    <citation type="journal article" date="2014" name="Int. J. Syst. Evol. Microbiol.">
        <title>Complete genome sequence of Corynebacterium casei LMG S-19264T (=DSM 44701T), isolated from a smear-ripened cheese.</title>
        <authorList>
            <consortium name="US DOE Joint Genome Institute (JGI-PGF)"/>
            <person name="Walter F."/>
            <person name="Albersmeier A."/>
            <person name="Kalinowski J."/>
            <person name="Ruckert C."/>
        </authorList>
    </citation>
    <scope>NUCLEOTIDE SEQUENCE</scope>
    <source>
        <strain evidence="9">JCM 12289</strain>
    </source>
</reference>
<dbReference type="Proteomes" id="UP001500962">
    <property type="component" value="Unassembled WGS sequence"/>
</dbReference>
<dbReference type="InterPro" id="IPR001100">
    <property type="entry name" value="Pyr_nuc-diS_OxRdtase"/>
</dbReference>
<comment type="similarity">
    <text evidence="2">Belongs to the class-I pyridine nucleotide-disulfide oxidoreductase family.</text>
</comment>
<dbReference type="GO" id="GO:0050660">
    <property type="term" value="F:flavin adenine dinucleotide binding"/>
    <property type="evidence" value="ECO:0007669"/>
    <property type="project" value="TreeGrafter"/>
</dbReference>
<reference evidence="9" key="3">
    <citation type="submission" date="2023-12" db="EMBL/GenBank/DDBJ databases">
        <authorList>
            <person name="Sun Q."/>
            <person name="Inoue M."/>
        </authorList>
    </citation>
    <scope>NUCLEOTIDE SEQUENCE</scope>
    <source>
        <strain evidence="9">JCM 12289</strain>
    </source>
</reference>
<dbReference type="Pfam" id="PF02852">
    <property type="entry name" value="Pyr_redox_dim"/>
    <property type="match status" value="1"/>
</dbReference>
<evidence type="ECO:0000256" key="3">
    <source>
        <dbReference type="ARBA" id="ARBA00022630"/>
    </source>
</evidence>
<dbReference type="SUPFAM" id="SSF51905">
    <property type="entry name" value="FAD/NAD(P)-binding domain"/>
    <property type="match status" value="1"/>
</dbReference>
<gene>
    <name evidence="9" type="ORF">GCM10008985_29310</name>
    <name evidence="10" type="ORF">MUK72_04880</name>
</gene>
<dbReference type="PANTHER" id="PTHR22912">
    <property type="entry name" value="DISULFIDE OXIDOREDUCTASE"/>
    <property type="match status" value="1"/>
</dbReference>
<dbReference type="PRINTS" id="PR00411">
    <property type="entry name" value="PNDRDTASEI"/>
</dbReference>
<accession>A0AAV3SKB5</accession>
<evidence type="ECO:0000256" key="5">
    <source>
        <dbReference type="ARBA" id="ARBA00023002"/>
    </source>
</evidence>
<sequence length="458" mass="48699">MANFDLVVFGGGTGNTVASAAAAAGLDTALVERGPIGGTCLNRGCNPSKMLIQHANALNDVRAAEQFGIEATVEEVHFGEFVREVNDELADAASGKESNKREEEHLTLVQEEARFVDDHTIETESGETHTGERVVVAAGSRPMVPDAIDGLSEIDYLTSDDAIRLETPPNRLVVLGGGYIAAELGYFFGSFGTDVALVEMEDSLVPREDGEVADAFTEIARERHDVYTGHRVTGVDESDDGIVVSAESEDGDQIDVTGDELLVALGRRPNTDSIGLDQTTIETTDAGFIGTDEQLATNVENVWAMGDIADNAMFKHSGDYEGEIVTDNVVHGAERAADFSALPHAVFTEPQIGVVGKTEAALDDEGREYVVGRAEFTDTAMSRALKLDRGFVKVLADPDSHEILGCHILGHEAATLLHEVTPAVRYGLGADELANTLIHAHPALSKVVMQACADVAGN</sequence>
<dbReference type="PIRSF" id="PIRSF000350">
    <property type="entry name" value="Mercury_reductase_MerA"/>
    <property type="match status" value="1"/>
</dbReference>
<dbReference type="PRINTS" id="PR00368">
    <property type="entry name" value="FADPNR"/>
</dbReference>
<evidence type="ECO:0000313" key="10">
    <source>
        <dbReference type="EMBL" id="UOO96045.1"/>
    </source>
</evidence>
<evidence type="ECO:0000313" key="11">
    <source>
        <dbReference type="Proteomes" id="UP000830542"/>
    </source>
</evidence>
<feature type="domain" description="Pyridine nucleotide-disulphide oxidoreductase dimerisation" evidence="7">
    <location>
        <begin position="343"/>
        <end position="451"/>
    </location>
</feature>
<dbReference type="InterPro" id="IPR023753">
    <property type="entry name" value="FAD/NAD-binding_dom"/>
</dbReference>
<dbReference type="RefSeq" id="WP_244704444.1">
    <property type="nucleotide sequence ID" value="NZ_BAAADN010000046.1"/>
</dbReference>
<keyword evidence="6" id="KW-0520">NAD</keyword>
<dbReference type="InterPro" id="IPR036188">
    <property type="entry name" value="FAD/NAD-bd_sf"/>
</dbReference>
<evidence type="ECO:0000313" key="12">
    <source>
        <dbReference type="Proteomes" id="UP001500962"/>
    </source>
</evidence>
<dbReference type="GO" id="GO:0004148">
    <property type="term" value="F:dihydrolipoyl dehydrogenase (NADH) activity"/>
    <property type="evidence" value="ECO:0007669"/>
    <property type="project" value="TreeGrafter"/>
</dbReference>
<feature type="domain" description="FAD/NAD(P)-binding" evidence="8">
    <location>
        <begin position="4"/>
        <end position="311"/>
    </location>
</feature>
<dbReference type="InterPro" id="IPR016156">
    <property type="entry name" value="FAD/NAD-linked_Rdtase_dimer_sf"/>
</dbReference>
<dbReference type="KEGG" id="hdo:MUK72_04880"/>
<dbReference type="Gene3D" id="3.50.50.60">
    <property type="entry name" value="FAD/NAD(P)-binding domain"/>
    <property type="match status" value="2"/>
</dbReference>
<dbReference type="FunFam" id="3.30.390.30:FF:000001">
    <property type="entry name" value="Dihydrolipoyl dehydrogenase"/>
    <property type="match status" value="1"/>
</dbReference>
<dbReference type="SUPFAM" id="SSF55424">
    <property type="entry name" value="FAD/NAD-linked reductases, dimerisation (C-terminal) domain"/>
    <property type="match status" value="1"/>
</dbReference>
<dbReference type="Gene3D" id="3.30.390.30">
    <property type="match status" value="1"/>
</dbReference>
<keyword evidence="4" id="KW-0274">FAD</keyword>
<evidence type="ECO:0000256" key="6">
    <source>
        <dbReference type="ARBA" id="ARBA00023027"/>
    </source>
</evidence>
<reference evidence="10" key="2">
    <citation type="submission" date="2022-04" db="EMBL/GenBank/DDBJ databases">
        <title>Sequencing and genomic assembly of Halococcus dombrowskii.</title>
        <authorList>
            <person name="Lim S.W."/>
            <person name="MacLea K.S."/>
        </authorList>
    </citation>
    <scope>NUCLEOTIDE SEQUENCE</scope>
    <source>
        <strain evidence="10">H4</strain>
    </source>
</reference>
<dbReference type="EMBL" id="CP095005">
    <property type="protein sequence ID" value="UOO96045.1"/>
    <property type="molecule type" value="Genomic_DNA"/>
</dbReference>
<dbReference type="PANTHER" id="PTHR22912:SF217">
    <property type="entry name" value="DIHYDROLIPOYL DEHYDROGENASE"/>
    <property type="match status" value="1"/>
</dbReference>
<dbReference type="Pfam" id="PF07992">
    <property type="entry name" value="Pyr_redox_2"/>
    <property type="match status" value="1"/>
</dbReference>
<dbReference type="GeneID" id="71761158"/>
<evidence type="ECO:0000313" key="9">
    <source>
        <dbReference type="EMBL" id="GAA0470492.1"/>
    </source>
</evidence>
<dbReference type="InterPro" id="IPR004099">
    <property type="entry name" value="Pyr_nucl-diS_OxRdtase_dimer"/>
</dbReference>
<proteinExistence type="inferred from homology"/>
<organism evidence="9 12">
    <name type="scientific">Halococcus dombrowskii</name>
    <dbReference type="NCBI Taxonomy" id="179637"/>
    <lineage>
        <taxon>Archaea</taxon>
        <taxon>Methanobacteriati</taxon>
        <taxon>Methanobacteriota</taxon>
        <taxon>Stenosarchaea group</taxon>
        <taxon>Halobacteria</taxon>
        <taxon>Halobacteriales</taxon>
        <taxon>Halococcaceae</taxon>
        <taxon>Halococcus</taxon>
    </lineage>
</organism>
<name>A0AAV3SKB5_HALDO</name>
<dbReference type="AlphaFoldDB" id="A0AAV3SKB5"/>
<dbReference type="Proteomes" id="UP000830542">
    <property type="component" value="Chromosome"/>
</dbReference>
<dbReference type="EMBL" id="BAAADN010000046">
    <property type="protein sequence ID" value="GAA0470492.1"/>
    <property type="molecule type" value="Genomic_DNA"/>
</dbReference>
<dbReference type="InterPro" id="IPR050151">
    <property type="entry name" value="Class-I_Pyr_Nuc-Dis_Oxidored"/>
</dbReference>
<protein>
    <submittedName>
        <fullName evidence="10">Dihydrolipoyl dehydrogenase</fullName>
    </submittedName>
    <submittedName>
        <fullName evidence="9">Mycothione reductase</fullName>
    </submittedName>
</protein>
<keyword evidence="5" id="KW-0560">Oxidoreductase</keyword>
<evidence type="ECO:0000256" key="2">
    <source>
        <dbReference type="ARBA" id="ARBA00007532"/>
    </source>
</evidence>